<gene>
    <name evidence="1" type="ORF">FOB19_04055</name>
</gene>
<evidence type="ECO:0000313" key="2">
    <source>
        <dbReference type="Proteomes" id="UP000509126"/>
    </source>
</evidence>
<dbReference type="AlphaFoldDB" id="A0A6N1N0Y7"/>
<dbReference type="Proteomes" id="UP000509126">
    <property type="component" value="Chromosome"/>
</dbReference>
<organism evidence="1 2">
    <name type="scientific">Acinetobacter lwoffii</name>
    <dbReference type="NCBI Taxonomy" id="28090"/>
    <lineage>
        <taxon>Bacteria</taxon>
        <taxon>Pseudomonadati</taxon>
        <taxon>Pseudomonadota</taxon>
        <taxon>Gammaproteobacteria</taxon>
        <taxon>Moraxellales</taxon>
        <taxon>Moraxellaceae</taxon>
        <taxon>Acinetobacter</taxon>
    </lineage>
</organism>
<dbReference type="GO" id="GO:0003677">
    <property type="term" value="F:DNA binding"/>
    <property type="evidence" value="ECO:0007669"/>
    <property type="project" value="InterPro"/>
</dbReference>
<proteinExistence type="predicted"/>
<dbReference type="Pfam" id="PF06892">
    <property type="entry name" value="Phage_CP76"/>
    <property type="match status" value="1"/>
</dbReference>
<dbReference type="RefSeq" id="WP_174894234.1">
    <property type="nucleotide sequence ID" value="NZ_CP054803.1"/>
</dbReference>
<evidence type="ECO:0000313" key="1">
    <source>
        <dbReference type="EMBL" id="QKU20675.1"/>
    </source>
</evidence>
<accession>A0A6N1N0Y7</accession>
<protein>
    <submittedName>
        <fullName evidence="1">Rha family transcriptional regulator</fullName>
    </submittedName>
</protein>
<reference evidence="1 2" key="1">
    <citation type="submission" date="2019-11" db="EMBL/GenBank/DDBJ databases">
        <title>FDA dAtabase for Regulatory Grade micrObial Sequences (FDA-ARGOS): Supporting development and validation of Infectious Disease Dx tests.</title>
        <authorList>
            <person name="Patel R."/>
            <person name="Rucinski S."/>
            <person name="Tallon L."/>
            <person name="Sadzewicz L."/>
            <person name="Vavikolanu K."/>
            <person name="Mehta A."/>
            <person name="Aluvathingal J."/>
            <person name="Nadendla S."/>
            <person name="Nandy P."/>
            <person name="Geyer C."/>
            <person name="Yan Y."/>
            <person name="Sichtig H."/>
        </authorList>
    </citation>
    <scope>NUCLEOTIDE SEQUENCE [LARGE SCALE GENOMIC DNA]</scope>
    <source>
        <strain evidence="1 2">FDAARGOS_557</strain>
    </source>
</reference>
<sequence length="162" mass="18238">MKLSSLERRDRTVMSLEMALKAAVYTPNDDSMMSRIAEKNCFNINTFRSSLNPSTTTHKANIYHLEAVLAETKDPRIMDSICAIHGKAAWFELPDLHELTETNFLKKIGKLAREQGELSQSIAEAIADKNICSDEYGVIHKDVMDLIRVALTLLAMVESHKD</sequence>
<dbReference type="EMBL" id="CP054803">
    <property type="protein sequence ID" value="QKU20675.1"/>
    <property type="molecule type" value="Genomic_DNA"/>
</dbReference>
<name>A0A6N1N0Y7_ACILW</name>
<dbReference type="InterPro" id="IPR009679">
    <property type="entry name" value="Phage_186_CII-like"/>
</dbReference>